<gene>
    <name evidence="1" type="ORF">CAter282_3778</name>
</gene>
<keyword evidence="2" id="KW-1185">Reference proteome</keyword>
<protein>
    <submittedName>
        <fullName evidence="1">Uncharacterized protein</fullName>
    </submittedName>
</protein>
<proteinExistence type="predicted"/>
<accession>A0A127QN99</accession>
<evidence type="ECO:0000313" key="1">
    <source>
        <dbReference type="EMBL" id="AMP11456.1"/>
    </source>
</evidence>
<dbReference type="AlphaFoldDB" id="A0A127QN99"/>
<organism evidence="1 2">
    <name type="scientific">Collimonas arenae</name>
    <dbReference type="NCBI Taxonomy" id="279058"/>
    <lineage>
        <taxon>Bacteria</taxon>
        <taxon>Pseudomonadati</taxon>
        <taxon>Pseudomonadota</taxon>
        <taxon>Betaproteobacteria</taxon>
        <taxon>Burkholderiales</taxon>
        <taxon>Oxalobacteraceae</taxon>
        <taxon>Collimonas</taxon>
    </lineage>
</organism>
<dbReference type="Proteomes" id="UP000071778">
    <property type="component" value="Chromosome"/>
</dbReference>
<dbReference type="PATRIC" id="fig|279058.18.peg.3723"/>
<reference evidence="1 2" key="1">
    <citation type="submission" date="2015-11" db="EMBL/GenBank/DDBJ databases">
        <title>Exploring the genomic traits of fungus-feeding bacterial genus Collimonas.</title>
        <authorList>
            <person name="Song C."/>
            <person name="Schmidt R."/>
            <person name="de Jager V."/>
            <person name="Krzyzanowska D."/>
            <person name="Jongedijk E."/>
            <person name="Cankar K."/>
            <person name="Beekwilder J."/>
            <person name="van Veen A."/>
            <person name="de Boer W."/>
            <person name="van Veen J.A."/>
            <person name="Garbeva P."/>
        </authorList>
    </citation>
    <scope>NUCLEOTIDE SEQUENCE [LARGE SCALE GENOMIC DNA]</scope>
    <source>
        <strain evidence="1 2">Ter282</strain>
    </source>
</reference>
<evidence type="ECO:0000313" key="2">
    <source>
        <dbReference type="Proteomes" id="UP000071778"/>
    </source>
</evidence>
<name>A0A127QN99_9BURK</name>
<dbReference type="EMBL" id="CP013235">
    <property type="protein sequence ID" value="AMP11456.1"/>
    <property type="molecule type" value="Genomic_DNA"/>
</dbReference>
<sequence>MIPFLSGGFWPNCVIPESQVSAAHSTDECITIFFSSRQ</sequence>